<keyword evidence="5" id="KW-1185">Reference proteome</keyword>
<dbReference type="PROSITE" id="PS51257">
    <property type="entry name" value="PROKAR_LIPOPROTEIN"/>
    <property type="match status" value="1"/>
</dbReference>
<dbReference type="eggNOG" id="COG3794">
    <property type="taxonomic scope" value="Bacteria"/>
</dbReference>
<reference evidence="4 5" key="1">
    <citation type="journal article" date="2010" name="Stand. Genomic Sci.">
        <title>Complete genome sequence of Haliangium ochraceum type strain (SMP-2).</title>
        <authorList>
            <consortium name="US DOE Joint Genome Institute (JGI-PGF)"/>
            <person name="Ivanova N."/>
            <person name="Daum C."/>
            <person name="Lang E."/>
            <person name="Abt B."/>
            <person name="Kopitz M."/>
            <person name="Saunders E."/>
            <person name="Lapidus A."/>
            <person name="Lucas S."/>
            <person name="Glavina Del Rio T."/>
            <person name="Nolan M."/>
            <person name="Tice H."/>
            <person name="Copeland A."/>
            <person name="Cheng J.F."/>
            <person name="Chen F."/>
            <person name="Bruce D."/>
            <person name="Goodwin L."/>
            <person name="Pitluck S."/>
            <person name="Mavromatis K."/>
            <person name="Pati A."/>
            <person name="Mikhailova N."/>
            <person name="Chen A."/>
            <person name="Palaniappan K."/>
            <person name="Land M."/>
            <person name="Hauser L."/>
            <person name="Chang Y.J."/>
            <person name="Jeffries C.D."/>
            <person name="Detter J.C."/>
            <person name="Brettin T."/>
            <person name="Rohde M."/>
            <person name="Goker M."/>
            <person name="Bristow J."/>
            <person name="Markowitz V."/>
            <person name="Eisen J.A."/>
            <person name="Hugenholtz P."/>
            <person name="Kyrpides N.C."/>
            <person name="Klenk H.P."/>
        </authorList>
    </citation>
    <scope>NUCLEOTIDE SEQUENCE [LARGE SCALE GENOMIC DNA]</scope>
    <source>
        <strain evidence="5">DSM 14365 / CIP 107738 / JCM 11303 / AJ 13395 / SMP-2</strain>
    </source>
</reference>
<keyword evidence="2" id="KW-0732">Signal</keyword>
<dbReference type="RefSeq" id="WP_012829578.1">
    <property type="nucleotide sequence ID" value="NC_013440.1"/>
</dbReference>
<dbReference type="OrthoDB" id="274365at2"/>
<feature type="region of interest" description="Disordered" evidence="1">
    <location>
        <begin position="31"/>
        <end position="54"/>
    </location>
</feature>
<dbReference type="Proteomes" id="UP000001880">
    <property type="component" value="Chromosome"/>
</dbReference>
<evidence type="ECO:0000313" key="4">
    <source>
        <dbReference type="EMBL" id="ACY16980.1"/>
    </source>
</evidence>
<gene>
    <name evidence="4" type="ordered locus">Hoch_4487</name>
</gene>
<feature type="compositionally biased region" description="Low complexity" evidence="1">
    <location>
        <begin position="31"/>
        <end position="52"/>
    </location>
</feature>
<accession>D0LNS5</accession>
<dbReference type="Gene3D" id="3.50.70.20">
    <property type="entry name" value="Cytochrome P460"/>
    <property type="match status" value="1"/>
</dbReference>
<dbReference type="HOGENOM" id="CLU_1376484_0_0_7"/>
<name>D0LNS5_HALO1</name>
<feature type="chain" id="PRO_5005341677" description="Cytochrome P460 domain-containing protein" evidence="2">
    <location>
        <begin position="25"/>
        <end position="198"/>
    </location>
</feature>
<feature type="signal peptide" evidence="2">
    <location>
        <begin position="1"/>
        <end position="24"/>
    </location>
</feature>
<dbReference type="EMBL" id="CP001804">
    <property type="protein sequence ID" value="ACY16980.1"/>
    <property type="molecule type" value="Genomic_DNA"/>
</dbReference>
<evidence type="ECO:0000259" key="3">
    <source>
        <dbReference type="Pfam" id="PF16694"/>
    </source>
</evidence>
<dbReference type="InterPro" id="IPR038142">
    <property type="entry name" value="Cytochrome_P460_sp"/>
</dbReference>
<evidence type="ECO:0000256" key="1">
    <source>
        <dbReference type="SAM" id="MobiDB-lite"/>
    </source>
</evidence>
<sequence length="198" mass="21338">MLFSMRALAAPLAISLPLSLGLLACGGGHAGAPEASAPAAGDDAEPAAEAADPNTTFGPLAVGADWESYAKLNDTPVRSGDHGGRFVDTYVNDIGAAAYKDDSAEVPVGTIVVKTSWERDGDQPSDRRGPIFVMEKRDAGFAPEHGDWYYAIHWENAPERFGGQLYWQSPSPKVDYCWECHEGYDRSLGGVPEEHRTW</sequence>
<dbReference type="AlphaFoldDB" id="D0LNS5"/>
<proteinExistence type="predicted"/>
<dbReference type="CDD" id="cd20716">
    <property type="entry name" value="cyt_P460_fam"/>
    <property type="match status" value="1"/>
</dbReference>
<evidence type="ECO:0000313" key="5">
    <source>
        <dbReference type="Proteomes" id="UP000001880"/>
    </source>
</evidence>
<organism evidence="4 5">
    <name type="scientific">Haliangium ochraceum (strain DSM 14365 / JCM 11303 / SMP-2)</name>
    <dbReference type="NCBI Taxonomy" id="502025"/>
    <lineage>
        <taxon>Bacteria</taxon>
        <taxon>Pseudomonadati</taxon>
        <taxon>Myxococcota</taxon>
        <taxon>Polyangia</taxon>
        <taxon>Haliangiales</taxon>
        <taxon>Kofleriaceae</taxon>
        <taxon>Haliangium</taxon>
    </lineage>
</organism>
<feature type="domain" description="Cytochrome P460" evidence="3">
    <location>
        <begin position="74"/>
        <end position="182"/>
    </location>
</feature>
<dbReference type="Pfam" id="PF16694">
    <property type="entry name" value="Cytochrome_P460"/>
    <property type="match status" value="1"/>
</dbReference>
<dbReference type="KEGG" id="hoh:Hoch_4487"/>
<dbReference type="InterPro" id="IPR032033">
    <property type="entry name" value="Cytochrome_P460"/>
</dbReference>
<protein>
    <recommendedName>
        <fullName evidence="3">Cytochrome P460 domain-containing protein</fullName>
    </recommendedName>
</protein>
<evidence type="ECO:0000256" key="2">
    <source>
        <dbReference type="SAM" id="SignalP"/>
    </source>
</evidence>